<reference evidence="2" key="1">
    <citation type="journal article" date="2015" name="PLoS Genet.">
        <title>The dynamic genome and transcriptome of the human fungal pathogen Blastomyces and close relative Emmonsia.</title>
        <authorList>
            <person name="Munoz J.F."/>
            <person name="Gauthier G.M."/>
            <person name="Desjardins C.A."/>
            <person name="Gallo J.E."/>
            <person name="Holder J."/>
            <person name="Sullivan T.D."/>
            <person name="Marty A.J."/>
            <person name="Carmen J.C."/>
            <person name="Chen Z."/>
            <person name="Ding L."/>
            <person name="Gujja S."/>
            <person name="Magrini V."/>
            <person name="Misas E."/>
            <person name="Mitreva M."/>
            <person name="Priest M."/>
            <person name="Saif S."/>
            <person name="Whiston E.A."/>
            <person name="Young S."/>
            <person name="Zeng Q."/>
            <person name="Goldman W.E."/>
            <person name="Mardis E.R."/>
            <person name="Taylor J.W."/>
            <person name="McEwen J.G."/>
            <person name="Clay O.K."/>
            <person name="Klein B.S."/>
            <person name="Cuomo C.A."/>
        </authorList>
    </citation>
    <scope>NUCLEOTIDE SEQUENCE [LARGE SCALE GENOMIC DNA]</scope>
    <source>
        <strain evidence="2">SLH14081</strain>
    </source>
</reference>
<dbReference type="AlphaFoldDB" id="A0A179UW66"/>
<dbReference type="VEuPathDB" id="FungiDB:BDBG_06943"/>
<dbReference type="EMBL" id="GG657463">
    <property type="protein sequence ID" value="OAT11459.1"/>
    <property type="molecule type" value="Genomic_DNA"/>
</dbReference>
<name>A0A179UW66_BLAGS</name>
<dbReference type="GeneID" id="8502884"/>
<evidence type="ECO:0000313" key="1">
    <source>
        <dbReference type="EMBL" id="OAT11459.1"/>
    </source>
</evidence>
<gene>
    <name evidence="1" type="ORF">BDBG_06943</name>
</gene>
<dbReference type="KEGG" id="bgh:BDBG_06943"/>
<evidence type="ECO:0000313" key="2">
    <source>
        <dbReference type="Proteomes" id="UP000002038"/>
    </source>
</evidence>
<keyword evidence="2" id="KW-1185">Reference proteome</keyword>
<protein>
    <submittedName>
        <fullName evidence="1">Uncharacterized protein</fullName>
    </submittedName>
</protein>
<dbReference type="RefSeq" id="XP_002622825.1">
    <property type="nucleotide sequence ID" value="XM_002622779.1"/>
</dbReference>
<dbReference type="Proteomes" id="UP000002038">
    <property type="component" value="Unassembled WGS sequence"/>
</dbReference>
<proteinExistence type="predicted"/>
<organism evidence="1 2">
    <name type="scientific">Blastomyces gilchristii (strain SLH14081)</name>
    <name type="common">Blastomyces dermatitidis</name>
    <dbReference type="NCBI Taxonomy" id="559298"/>
    <lineage>
        <taxon>Eukaryota</taxon>
        <taxon>Fungi</taxon>
        <taxon>Dikarya</taxon>
        <taxon>Ascomycota</taxon>
        <taxon>Pezizomycotina</taxon>
        <taxon>Eurotiomycetes</taxon>
        <taxon>Eurotiomycetidae</taxon>
        <taxon>Onygenales</taxon>
        <taxon>Ajellomycetaceae</taxon>
        <taxon>Blastomyces</taxon>
    </lineage>
</organism>
<accession>A0A179UW66</accession>
<sequence>MFCQVAIRGGPSSIKARAGSYVVVGGGGALRTDDGRVGQPNKKSVRAMRSSELELAGGALKSWLETPLKHMVPRLLLITGGRSERKQKRKISAAAGREGRDWGQRVRSGTSIIKQPNSPPAGENQKRCIQASTRRGILTMTAIPDALPHHKTSDMCA</sequence>